<organism evidence="2 3">
    <name type="scientific">Flagellimonas taeanensis</name>
    <dbReference type="NCBI Taxonomy" id="1005926"/>
    <lineage>
        <taxon>Bacteria</taxon>
        <taxon>Pseudomonadati</taxon>
        <taxon>Bacteroidota</taxon>
        <taxon>Flavobacteriia</taxon>
        <taxon>Flavobacteriales</taxon>
        <taxon>Flavobacteriaceae</taxon>
        <taxon>Flagellimonas</taxon>
    </lineage>
</organism>
<gene>
    <name evidence="1" type="ORF">SAMN04487891_105200</name>
    <name evidence="2" type="ORF">SAMN05216293_2804</name>
</gene>
<evidence type="ECO:0000313" key="4">
    <source>
        <dbReference type="Proteomes" id="UP000198940"/>
    </source>
</evidence>
<dbReference type="EMBL" id="FRAT01000007">
    <property type="protein sequence ID" value="SHL15294.1"/>
    <property type="molecule type" value="Genomic_DNA"/>
</dbReference>
<name>A0A1M6YAJ6_9FLAO</name>
<dbReference type="OrthoDB" id="9772295at2"/>
<dbReference type="InterPro" id="IPR014917">
    <property type="entry name" value="DUF1800"/>
</dbReference>
<dbReference type="Proteomes" id="UP000184031">
    <property type="component" value="Unassembled WGS sequence"/>
</dbReference>
<accession>A0A1M6YAJ6</accession>
<sequence>MEYFVNCNTSTLAPYTTPLDEVRVAHLYRRLGFSAYVQTVNAGIGQSAVSLVDNLVDQAMAAPLIPPPEWADWNNANYPADDEQAGQMRRAQLREYSITYGNALLNNNLLDRMSFFWSNHFVTQLEVYNCNQFLYYYINCLQRNALGNFKTLTSEVGLTSAMLYYLDGARNRGNNPNENYARELYELFTMGEGNNYTEQDIIETAKALSGYTETGEEGCTQVTFDPTEFNTDNKTIFGQTGNWDYDDVIDILFNERASETAWFICKKLYEFFVHPDSTDEEGNGIAPQIIDGMAQTFISNNFEIAPVIRQLLKSQHFFDETAIGVIIKSPFDLYFNLLKETGFTYDDTTVLNMIDSASLIGQELFNPPEVEGWQRDRQWINTNFMIGRWLTVEVFLERFFQNDPEQFRNLAMDAVGPADSNTSNPEIVVRALVDKFTPKGLLTDADFERAMDAFKIDDVPEDYYSPDYYPGGTGQWMLQLAEESPTQIYILLRHLSREPEFQLK</sequence>
<dbReference type="EMBL" id="FOKU01000005">
    <property type="protein sequence ID" value="SFC07055.1"/>
    <property type="molecule type" value="Genomic_DNA"/>
</dbReference>
<dbReference type="STRING" id="1055723.SAMN05216293_2804"/>
<evidence type="ECO:0000313" key="2">
    <source>
        <dbReference type="EMBL" id="SHL15294.1"/>
    </source>
</evidence>
<dbReference type="Pfam" id="PF08811">
    <property type="entry name" value="DUF1800"/>
    <property type="match status" value="1"/>
</dbReference>
<reference evidence="2 3" key="1">
    <citation type="submission" date="2016-11" db="EMBL/GenBank/DDBJ databases">
        <authorList>
            <person name="Varghese N."/>
            <person name="Submissions S."/>
        </authorList>
    </citation>
    <scope>NUCLEOTIDE SEQUENCE [LARGE SCALE GENOMIC DNA]</scope>
    <source>
        <strain evidence="2 3">CGMCC 1.12174</strain>
        <strain evidence="1 4">DSM 26351</strain>
    </source>
</reference>
<protein>
    <submittedName>
        <fullName evidence="2">Uncharacterized conserved protein, DUF1800 family</fullName>
    </submittedName>
</protein>
<evidence type="ECO:0000313" key="1">
    <source>
        <dbReference type="EMBL" id="SFC07055.1"/>
    </source>
</evidence>
<keyword evidence="4" id="KW-1185">Reference proteome</keyword>
<comment type="caution">
    <text evidence="2">The sequence shown here is derived from an EMBL/GenBank/DDBJ whole genome shotgun (WGS) entry which is preliminary data.</text>
</comment>
<evidence type="ECO:0000313" key="3">
    <source>
        <dbReference type="Proteomes" id="UP000184031"/>
    </source>
</evidence>
<dbReference type="AlphaFoldDB" id="A0A1M6YAJ6"/>
<dbReference type="Proteomes" id="UP000198940">
    <property type="component" value="Unassembled WGS sequence"/>
</dbReference>
<proteinExistence type="predicted"/>
<dbReference type="RefSeq" id="WP_072880903.1">
    <property type="nucleotide sequence ID" value="NZ_FOKU01000005.1"/>
</dbReference>